<evidence type="ECO:0000313" key="4">
    <source>
        <dbReference type="EMBL" id="PRZ17305.1"/>
    </source>
</evidence>
<organism evidence="4 5">
    <name type="scientific">Laceyella sediminis</name>
    <dbReference type="NCBI Taxonomy" id="573074"/>
    <lineage>
        <taxon>Bacteria</taxon>
        <taxon>Bacillati</taxon>
        <taxon>Bacillota</taxon>
        <taxon>Bacilli</taxon>
        <taxon>Bacillales</taxon>
        <taxon>Thermoactinomycetaceae</taxon>
        <taxon>Laceyella</taxon>
    </lineage>
</organism>
<keyword evidence="2" id="KW-0732">Signal</keyword>
<proteinExistence type="predicted"/>
<feature type="domain" description="Peptidase C39-like" evidence="3">
    <location>
        <begin position="207"/>
        <end position="352"/>
    </location>
</feature>
<dbReference type="InterPro" id="IPR038765">
    <property type="entry name" value="Papain-like_cys_pep_sf"/>
</dbReference>
<dbReference type="InterPro" id="IPR039564">
    <property type="entry name" value="Peptidase_C39-like"/>
</dbReference>
<keyword evidence="5" id="KW-1185">Reference proteome</keyword>
<gene>
    <name evidence="4" type="ORF">CLV36_101409</name>
</gene>
<dbReference type="SUPFAM" id="SSF54001">
    <property type="entry name" value="Cysteine proteinases"/>
    <property type="match status" value="1"/>
</dbReference>
<feature type="signal peptide" evidence="2">
    <location>
        <begin position="1"/>
        <end position="23"/>
    </location>
</feature>
<feature type="coiled-coil region" evidence="1">
    <location>
        <begin position="133"/>
        <end position="168"/>
    </location>
</feature>
<accession>A0ABX5EWW5</accession>
<dbReference type="EMBL" id="PVTZ01000001">
    <property type="protein sequence ID" value="PRZ17305.1"/>
    <property type="molecule type" value="Genomic_DNA"/>
</dbReference>
<comment type="caution">
    <text evidence="4">The sequence shown here is derived from an EMBL/GenBank/DDBJ whole genome shotgun (WGS) entry which is preliminary data.</text>
</comment>
<dbReference type="Pfam" id="PF13529">
    <property type="entry name" value="Peptidase_C39_2"/>
    <property type="match status" value="1"/>
</dbReference>
<evidence type="ECO:0000313" key="5">
    <source>
        <dbReference type="Proteomes" id="UP000238836"/>
    </source>
</evidence>
<dbReference type="RefSeq" id="WP_106341562.1">
    <property type="nucleotide sequence ID" value="NZ_PVTZ01000001.1"/>
</dbReference>
<keyword evidence="1" id="KW-0175">Coiled coil</keyword>
<feature type="chain" id="PRO_5047073272" evidence="2">
    <location>
        <begin position="24"/>
        <end position="391"/>
    </location>
</feature>
<evidence type="ECO:0000256" key="1">
    <source>
        <dbReference type="SAM" id="Coils"/>
    </source>
</evidence>
<evidence type="ECO:0000256" key="2">
    <source>
        <dbReference type="SAM" id="SignalP"/>
    </source>
</evidence>
<sequence>MKKWFICVQIILLFSLFSNVGFATESDSVVSANEAENIAQVYASNKSFEWENATYKVLTKLYDYDDSLLGYYVSVYEGDKEVGYVVVSAREDLAPVLEAGNHGSQTYRLLPEINKRNKIYYLGAMQYNYAKNKNELEQRVNDKKARLLIQLEKEGKKGTDQYNKLKDKKITPVKKDINSFKAAWKQYKSKVSSSRSTFSAEATYKELDVPLIGQKLSSNPNNACGPTTGAMIANYYKNRGYNIYGTANYGNSHQKFIDHLKVDMGTDALGTSTTEYNNGMIDHFGHTNQWPYYDGFPAEGNFTWYKERIDHNEPVAFYIDLVDDGGYSWTYHWVAGKGYDVSSYSEFVFNNPGNVIDTNGDGTTDAPDEVWLLWTNNDQDMYMVWHGFSYY</sequence>
<evidence type="ECO:0000259" key="3">
    <source>
        <dbReference type="Pfam" id="PF13529"/>
    </source>
</evidence>
<name>A0ABX5EWW5_9BACL</name>
<protein>
    <submittedName>
        <fullName evidence="4">Peptidase C39-like protein</fullName>
    </submittedName>
</protein>
<reference evidence="4 5" key="1">
    <citation type="submission" date="2018-03" db="EMBL/GenBank/DDBJ databases">
        <title>Genomic Encyclopedia of Archaeal and Bacterial Type Strains, Phase II (KMG-II): from individual species to whole genera.</title>
        <authorList>
            <person name="Goeker M."/>
        </authorList>
    </citation>
    <scope>NUCLEOTIDE SEQUENCE [LARGE SCALE GENOMIC DNA]</scope>
    <source>
        <strain evidence="4 5">RHA1</strain>
    </source>
</reference>
<dbReference type="Proteomes" id="UP000238836">
    <property type="component" value="Unassembled WGS sequence"/>
</dbReference>